<reference evidence="2 3" key="1">
    <citation type="submission" date="2019-08" db="EMBL/GenBank/DDBJ databases">
        <authorList>
            <person name="Dong K."/>
        </authorList>
    </citation>
    <scope>NUCLEOTIDE SEQUENCE [LARGE SCALE GENOMIC DNA]</scope>
    <source>
        <strain evidence="2 3">M4-8</strain>
    </source>
</reference>
<dbReference type="Proteomes" id="UP000321196">
    <property type="component" value="Unassembled WGS sequence"/>
</dbReference>
<keyword evidence="1" id="KW-0732">Signal</keyword>
<evidence type="ECO:0000313" key="2">
    <source>
        <dbReference type="EMBL" id="TXK06316.1"/>
    </source>
</evidence>
<feature type="chain" id="PRO_5022864398" description="Lipoprotein" evidence="1">
    <location>
        <begin position="26"/>
        <end position="149"/>
    </location>
</feature>
<dbReference type="RefSeq" id="WP_147825121.1">
    <property type="nucleotide sequence ID" value="NZ_BAAARG010000001.1"/>
</dbReference>
<dbReference type="InterPro" id="IPR006311">
    <property type="entry name" value="TAT_signal"/>
</dbReference>
<evidence type="ECO:0000256" key="1">
    <source>
        <dbReference type="SAM" id="SignalP"/>
    </source>
</evidence>
<dbReference type="AlphaFoldDB" id="A0A5C8HQC5"/>
<proteinExistence type="predicted"/>
<accession>A0A5C8HQC5</accession>
<organism evidence="2 3">
    <name type="scientific">Microbacterium mitrae</name>
    <dbReference type="NCBI Taxonomy" id="664640"/>
    <lineage>
        <taxon>Bacteria</taxon>
        <taxon>Bacillati</taxon>
        <taxon>Actinomycetota</taxon>
        <taxon>Actinomycetes</taxon>
        <taxon>Micrococcales</taxon>
        <taxon>Microbacteriaceae</taxon>
        <taxon>Microbacterium</taxon>
    </lineage>
</organism>
<sequence length="149" mass="15416">MKRMKRRLALAAAAGAAVLALSACAAGSGTTQAAAAAQQLVVDSGEFVEVDIAPSTKKNSREIFAWVKVDTAELTAAQLSTVVKALGTATRETTNCTLVIVGVVNDAWGTDAFLRPAAAELGLSQYLTEGDYQLNLGCDVASQFATTHP</sequence>
<feature type="signal peptide" evidence="1">
    <location>
        <begin position="1"/>
        <end position="25"/>
    </location>
</feature>
<evidence type="ECO:0000313" key="3">
    <source>
        <dbReference type="Proteomes" id="UP000321196"/>
    </source>
</evidence>
<dbReference type="EMBL" id="VRSW01000001">
    <property type="protein sequence ID" value="TXK06316.1"/>
    <property type="molecule type" value="Genomic_DNA"/>
</dbReference>
<name>A0A5C8HQC5_9MICO</name>
<evidence type="ECO:0008006" key="4">
    <source>
        <dbReference type="Google" id="ProtNLM"/>
    </source>
</evidence>
<protein>
    <recommendedName>
        <fullName evidence="4">Lipoprotein</fullName>
    </recommendedName>
</protein>
<dbReference type="PROSITE" id="PS51318">
    <property type="entry name" value="TAT"/>
    <property type="match status" value="1"/>
</dbReference>
<gene>
    <name evidence="2" type="ORF">FVP60_04985</name>
</gene>
<dbReference type="PROSITE" id="PS51257">
    <property type="entry name" value="PROKAR_LIPOPROTEIN"/>
    <property type="match status" value="1"/>
</dbReference>
<keyword evidence="3" id="KW-1185">Reference proteome</keyword>
<comment type="caution">
    <text evidence="2">The sequence shown here is derived from an EMBL/GenBank/DDBJ whole genome shotgun (WGS) entry which is preliminary data.</text>
</comment>